<feature type="chain" id="PRO_5046073370" evidence="1">
    <location>
        <begin position="29"/>
        <end position="117"/>
    </location>
</feature>
<protein>
    <submittedName>
        <fullName evidence="2">Uncharacterized protein</fullName>
    </submittedName>
</protein>
<reference evidence="2 3" key="1">
    <citation type="submission" date="2022-01" db="EMBL/GenBank/DDBJ databases">
        <title>Draft genome sequence of Sabulilitoribacter multivorans KCTC 32326.</title>
        <authorList>
            <person name="Oh J.-S."/>
        </authorList>
    </citation>
    <scope>NUCLEOTIDE SEQUENCE [LARGE SCALE GENOMIC DNA]</scope>
    <source>
        <strain evidence="2 3">M-M16</strain>
    </source>
</reference>
<evidence type="ECO:0000313" key="2">
    <source>
        <dbReference type="EMBL" id="MCF7559994.1"/>
    </source>
</evidence>
<dbReference type="Proteomes" id="UP001200022">
    <property type="component" value="Unassembled WGS sequence"/>
</dbReference>
<accession>A0ABS9IGY8</accession>
<dbReference type="RefSeq" id="WP_237230679.1">
    <property type="nucleotide sequence ID" value="NZ_JAKKDV010000002.1"/>
</dbReference>
<organism evidence="2 3">
    <name type="scientific">Flaviramulus multivorans</name>
    <dbReference type="NCBI Taxonomy" id="1304750"/>
    <lineage>
        <taxon>Bacteria</taxon>
        <taxon>Pseudomonadati</taxon>
        <taxon>Bacteroidota</taxon>
        <taxon>Flavobacteriia</taxon>
        <taxon>Flavobacteriales</taxon>
        <taxon>Flavobacteriaceae</taxon>
        <taxon>Flaviramulus</taxon>
    </lineage>
</organism>
<feature type="signal peptide" evidence="1">
    <location>
        <begin position="1"/>
        <end position="28"/>
    </location>
</feature>
<sequence length="117" mass="13347">MQTFKNIQKVLLSCLILVGLTLSLDVTAPITTNNPIGIELVWSQSKTENGVFKIHQIASLNAQTQFKRSIDYDYLIENEKRLNYSRFCIQSQSVLRYKSSLLKIVLNDISIVKSHCI</sequence>
<keyword evidence="3" id="KW-1185">Reference proteome</keyword>
<keyword evidence="1" id="KW-0732">Signal</keyword>
<name>A0ABS9IGY8_9FLAO</name>
<gene>
    <name evidence="2" type="ORF">L3X39_05035</name>
</gene>
<evidence type="ECO:0000256" key="1">
    <source>
        <dbReference type="SAM" id="SignalP"/>
    </source>
</evidence>
<comment type="caution">
    <text evidence="2">The sequence shown here is derived from an EMBL/GenBank/DDBJ whole genome shotgun (WGS) entry which is preliminary data.</text>
</comment>
<proteinExistence type="predicted"/>
<evidence type="ECO:0000313" key="3">
    <source>
        <dbReference type="Proteomes" id="UP001200022"/>
    </source>
</evidence>
<dbReference type="EMBL" id="JAKKDV010000002">
    <property type="protein sequence ID" value="MCF7559994.1"/>
    <property type="molecule type" value="Genomic_DNA"/>
</dbReference>